<evidence type="ECO:0008006" key="3">
    <source>
        <dbReference type="Google" id="ProtNLM"/>
    </source>
</evidence>
<dbReference type="InParanoid" id="A0A0V0R4N6"/>
<dbReference type="Pfam" id="PF01221">
    <property type="entry name" value="Dynein_light"/>
    <property type="match status" value="1"/>
</dbReference>
<dbReference type="InterPro" id="IPR037177">
    <property type="entry name" value="DLC_sf"/>
</dbReference>
<dbReference type="Proteomes" id="UP000054937">
    <property type="component" value="Unassembled WGS sequence"/>
</dbReference>
<name>A0A0V0R4N6_PSEPJ</name>
<dbReference type="InterPro" id="IPR001372">
    <property type="entry name" value="Dynein_light_chain_typ-1/2"/>
</dbReference>
<proteinExistence type="predicted"/>
<sequence length="108" mass="12492">MDSGSEEEVQIPENTPPYKVRYQDMDTKLVKDVVRKAEELFEKYPLENNVAVELVQWVKNQPQFKIGEGQWQCIIGENFGCSLTFDAKVLVFFDLESNRKSILLFKSG</sequence>
<organism evidence="1 2">
    <name type="scientific">Pseudocohnilembus persalinus</name>
    <name type="common">Ciliate</name>
    <dbReference type="NCBI Taxonomy" id="266149"/>
    <lineage>
        <taxon>Eukaryota</taxon>
        <taxon>Sar</taxon>
        <taxon>Alveolata</taxon>
        <taxon>Ciliophora</taxon>
        <taxon>Intramacronucleata</taxon>
        <taxon>Oligohymenophorea</taxon>
        <taxon>Scuticociliatia</taxon>
        <taxon>Philasterida</taxon>
        <taxon>Pseudocohnilembidae</taxon>
        <taxon>Pseudocohnilembus</taxon>
    </lineage>
</organism>
<dbReference type="Gene3D" id="3.30.740.10">
    <property type="entry name" value="Protein Inhibitor Of Neuronal Nitric Oxide Synthase"/>
    <property type="match status" value="1"/>
</dbReference>
<dbReference type="CDD" id="cd21450">
    <property type="entry name" value="DLC-like_DYNLL1-like"/>
    <property type="match status" value="1"/>
</dbReference>
<accession>A0A0V0R4N6</accession>
<dbReference type="SMART" id="SM01375">
    <property type="entry name" value="Dynein_light"/>
    <property type="match status" value="1"/>
</dbReference>
<gene>
    <name evidence="1" type="ORF">PPERSA_01633</name>
</gene>
<keyword evidence="2" id="KW-1185">Reference proteome</keyword>
<dbReference type="OMA" id="PEYKIMG"/>
<reference evidence="1 2" key="1">
    <citation type="journal article" date="2015" name="Sci. Rep.">
        <title>Genome of the facultative scuticociliatosis pathogen Pseudocohnilembus persalinus provides insight into its virulence through horizontal gene transfer.</title>
        <authorList>
            <person name="Xiong J."/>
            <person name="Wang G."/>
            <person name="Cheng J."/>
            <person name="Tian M."/>
            <person name="Pan X."/>
            <person name="Warren A."/>
            <person name="Jiang C."/>
            <person name="Yuan D."/>
            <person name="Miao W."/>
        </authorList>
    </citation>
    <scope>NUCLEOTIDE SEQUENCE [LARGE SCALE GENOMIC DNA]</scope>
    <source>
        <strain evidence="1">36N120E</strain>
    </source>
</reference>
<evidence type="ECO:0000313" key="1">
    <source>
        <dbReference type="EMBL" id="KRX09433.1"/>
    </source>
</evidence>
<comment type="caution">
    <text evidence="1">The sequence shown here is derived from an EMBL/GenBank/DDBJ whole genome shotgun (WGS) entry which is preliminary data.</text>
</comment>
<dbReference type="GO" id="GO:0030286">
    <property type="term" value="C:dynein complex"/>
    <property type="evidence" value="ECO:0007669"/>
    <property type="project" value="InterPro"/>
</dbReference>
<dbReference type="EMBL" id="LDAU01000050">
    <property type="protein sequence ID" value="KRX09433.1"/>
    <property type="molecule type" value="Genomic_DNA"/>
</dbReference>
<evidence type="ECO:0000313" key="2">
    <source>
        <dbReference type="Proteomes" id="UP000054937"/>
    </source>
</evidence>
<dbReference type="AlphaFoldDB" id="A0A0V0R4N6"/>
<dbReference type="SUPFAM" id="SSF54648">
    <property type="entry name" value="DLC"/>
    <property type="match status" value="1"/>
</dbReference>
<dbReference type="OrthoDB" id="10033309at2759"/>
<dbReference type="GO" id="GO:0007017">
    <property type="term" value="P:microtubule-based process"/>
    <property type="evidence" value="ECO:0007669"/>
    <property type="project" value="InterPro"/>
</dbReference>
<protein>
    <recommendedName>
        <fullName evidence="3">Dynein light chain</fullName>
    </recommendedName>
</protein>